<keyword evidence="7" id="KW-0276">Fatty acid metabolism</keyword>
<reference evidence="17" key="1">
    <citation type="journal article" date="2008" name="Proc. Natl. Acad. Sci. U.S.A.">
        <title>Whole-genome comparison of disease and carriage strains provides insights into virulence evolution in Neisseria meningitidis.</title>
        <authorList>
            <person name="Schoen C."/>
            <person name="Blom J."/>
            <person name="Claus H."/>
            <person name="Schramm-Glueck A."/>
            <person name="Brandt P."/>
            <person name="Mueller T."/>
            <person name="Goesmann A."/>
            <person name="Joseph B."/>
            <person name="Konietzny S."/>
            <person name="Kurzai O."/>
            <person name="Schmitt C."/>
            <person name="Friedrich T."/>
            <person name="Linke B."/>
            <person name="Vogel U."/>
            <person name="Frosch M."/>
        </authorList>
    </citation>
    <scope>NUCLEOTIDE SEQUENCE</scope>
    <source>
        <strain evidence="17">Alpha153</strain>
    </source>
</reference>
<dbReference type="GO" id="GO:0016020">
    <property type="term" value="C:membrane"/>
    <property type="evidence" value="ECO:0007669"/>
    <property type="project" value="UniProtKB-SubCell"/>
</dbReference>
<comment type="subcellular location">
    <subcellularLocation>
        <location evidence="2">Membrane</location>
        <topology evidence="2">Peripheral membrane protein</topology>
    </subcellularLocation>
</comment>
<comment type="cofactor">
    <cofactor evidence="1">
        <name>Mg(2+)</name>
        <dbReference type="ChEBI" id="CHEBI:18420"/>
    </cofactor>
</comment>
<evidence type="ECO:0000259" key="16">
    <source>
        <dbReference type="Pfam" id="PF13193"/>
    </source>
</evidence>
<evidence type="ECO:0000256" key="3">
    <source>
        <dbReference type="ARBA" id="ARBA00005005"/>
    </source>
</evidence>
<organism evidence="17">
    <name type="scientific">Neisseria meningitidis alpha153</name>
    <dbReference type="NCBI Taxonomy" id="663926"/>
    <lineage>
        <taxon>Bacteria</taxon>
        <taxon>Pseudomonadati</taxon>
        <taxon>Pseudomonadota</taxon>
        <taxon>Betaproteobacteria</taxon>
        <taxon>Neisseriales</taxon>
        <taxon>Neisseriaceae</taxon>
        <taxon>Neisseria</taxon>
    </lineage>
</organism>
<name>C6SAQ7_NEIME</name>
<dbReference type="InterPro" id="IPR000873">
    <property type="entry name" value="AMP-dep_synth/lig_dom"/>
</dbReference>
<evidence type="ECO:0000256" key="14">
    <source>
        <dbReference type="ARBA" id="ARBA00042773"/>
    </source>
</evidence>
<evidence type="ECO:0000256" key="13">
    <source>
        <dbReference type="ARBA" id="ARBA00039545"/>
    </source>
</evidence>
<dbReference type="InterPro" id="IPR045851">
    <property type="entry name" value="AMP-bd_C_sf"/>
</dbReference>
<dbReference type="InterPro" id="IPR020845">
    <property type="entry name" value="AMP-binding_CS"/>
</dbReference>
<comment type="similarity">
    <text evidence="4">Belongs to the ATP-dependent AMP-binding enzyme family.</text>
</comment>
<dbReference type="FunFam" id="3.40.50.12780:FF:000003">
    <property type="entry name" value="Long-chain-fatty-acid--CoA ligase FadD"/>
    <property type="match status" value="1"/>
</dbReference>
<dbReference type="Gene3D" id="3.30.300.30">
    <property type="match status" value="1"/>
</dbReference>
<evidence type="ECO:0000256" key="11">
    <source>
        <dbReference type="ARBA" id="ARBA00023136"/>
    </source>
</evidence>
<feature type="domain" description="AMP-dependent synthetase/ligase" evidence="15">
    <location>
        <begin position="53"/>
        <end position="441"/>
    </location>
</feature>
<keyword evidence="10" id="KW-0443">Lipid metabolism</keyword>
<dbReference type="InterPro" id="IPR050237">
    <property type="entry name" value="ATP-dep_AMP-bd_enzyme"/>
</dbReference>
<evidence type="ECO:0000256" key="2">
    <source>
        <dbReference type="ARBA" id="ARBA00004170"/>
    </source>
</evidence>
<evidence type="ECO:0000256" key="7">
    <source>
        <dbReference type="ARBA" id="ARBA00022832"/>
    </source>
</evidence>
<protein>
    <recommendedName>
        <fullName evidence="13">Long-chain-fatty-acid--CoA ligase</fullName>
        <ecNumber evidence="12">6.2.1.3</ecNumber>
    </recommendedName>
    <alternativeName>
        <fullName evidence="14">Long-chain acyl-CoA synthetase</fullName>
    </alternativeName>
</protein>
<evidence type="ECO:0000256" key="8">
    <source>
        <dbReference type="ARBA" id="ARBA00022840"/>
    </source>
</evidence>
<dbReference type="PANTHER" id="PTHR43767:SF8">
    <property type="entry name" value="LONG-CHAIN-FATTY-ACID--COA LIGASE"/>
    <property type="match status" value="1"/>
</dbReference>
<dbReference type="InterPro" id="IPR025110">
    <property type="entry name" value="AMP-bd_C"/>
</dbReference>
<dbReference type="EMBL" id="AM889137">
    <property type="protein sequence ID" value="CBA04139.1"/>
    <property type="molecule type" value="Genomic_DNA"/>
</dbReference>
<keyword evidence="6" id="KW-0547">Nucleotide-binding</keyword>
<proteinExistence type="inferred from homology"/>
<dbReference type="FunFam" id="3.30.300.30:FF:000006">
    <property type="entry name" value="Long-chain-fatty-acid--CoA ligase FadD"/>
    <property type="match status" value="1"/>
</dbReference>
<keyword evidence="11" id="KW-0472">Membrane</keyword>
<evidence type="ECO:0000313" key="17">
    <source>
        <dbReference type="EMBL" id="CBA04139.1"/>
    </source>
</evidence>
<dbReference type="GO" id="GO:0004467">
    <property type="term" value="F:long-chain fatty acid-CoA ligase activity"/>
    <property type="evidence" value="ECO:0007669"/>
    <property type="project" value="UniProtKB-EC"/>
</dbReference>
<evidence type="ECO:0000256" key="9">
    <source>
        <dbReference type="ARBA" id="ARBA00022842"/>
    </source>
</evidence>
<keyword evidence="9" id="KW-0460">Magnesium</keyword>
<dbReference type="AlphaFoldDB" id="C6SAQ7"/>
<dbReference type="PANTHER" id="PTHR43767">
    <property type="entry name" value="LONG-CHAIN-FATTY-ACID--COA LIGASE"/>
    <property type="match status" value="1"/>
</dbReference>
<dbReference type="EC" id="6.2.1.3" evidence="12"/>
<evidence type="ECO:0000256" key="6">
    <source>
        <dbReference type="ARBA" id="ARBA00022741"/>
    </source>
</evidence>
<evidence type="ECO:0000256" key="1">
    <source>
        <dbReference type="ARBA" id="ARBA00001946"/>
    </source>
</evidence>
<evidence type="ECO:0000259" key="15">
    <source>
        <dbReference type="Pfam" id="PF00501"/>
    </source>
</evidence>
<comment type="pathway">
    <text evidence="3">Lipid metabolism; fatty acid beta-oxidation.</text>
</comment>
<evidence type="ECO:0000256" key="5">
    <source>
        <dbReference type="ARBA" id="ARBA00022598"/>
    </source>
</evidence>
<dbReference type="GO" id="GO:0005524">
    <property type="term" value="F:ATP binding"/>
    <property type="evidence" value="ECO:0007669"/>
    <property type="project" value="UniProtKB-KW"/>
</dbReference>
<dbReference type="Pfam" id="PF13193">
    <property type="entry name" value="AMP-binding_C"/>
    <property type="match status" value="1"/>
</dbReference>
<keyword evidence="5 17" id="KW-0436">Ligase</keyword>
<feature type="domain" description="AMP-binding enzyme C-terminal" evidence="16">
    <location>
        <begin position="492"/>
        <end position="566"/>
    </location>
</feature>
<dbReference type="Gene3D" id="3.40.50.980">
    <property type="match status" value="2"/>
</dbReference>
<gene>
    <name evidence="17" type="primary">fadD</name>
    <name evidence="17" type="ORF">NME_0368</name>
</gene>
<evidence type="ECO:0000256" key="10">
    <source>
        <dbReference type="ARBA" id="ARBA00023098"/>
    </source>
</evidence>
<evidence type="ECO:0000256" key="4">
    <source>
        <dbReference type="ARBA" id="ARBA00006432"/>
    </source>
</evidence>
<dbReference type="SUPFAM" id="SSF56801">
    <property type="entry name" value="Acetyl-CoA synthetase-like"/>
    <property type="match status" value="1"/>
</dbReference>
<accession>C6SAQ7</accession>
<dbReference type="Gene3D" id="2.30.38.10">
    <property type="entry name" value="Luciferase, Domain 3"/>
    <property type="match status" value="1"/>
</dbReference>
<dbReference type="CDD" id="cd05936">
    <property type="entry name" value="FC-FACS_FadD_like"/>
    <property type="match status" value="1"/>
</dbReference>
<evidence type="ECO:0000256" key="12">
    <source>
        <dbReference type="ARBA" id="ARBA00026121"/>
    </source>
</evidence>
<dbReference type="Pfam" id="PF00501">
    <property type="entry name" value="AMP-binding"/>
    <property type="match status" value="1"/>
</dbReference>
<keyword evidence="8" id="KW-0067">ATP-binding</keyword>
<sequence>MPSETVFRRHSSASFHSKRPKIMEKIWLDSYEQGVNAEIDITQYGSVSDVFCQSVKKFAGQPAFQNMGKTLTYAETGKLATDFASYLQNVLKLPRGERVAIMLPNVLQYPVALFGILQAGLVAVNTNPLYTPRELEHQLKDSGATAIIVLENFANTLELVLPRTQIKHVIVASVGEMFGLLKGSLINFIIRKIKKMVPEYRIRETVSFQTALKEGAKHVFQPVALNREDTALLQYTGGTTGVAKGAVLSHGNICANMLQAKEWIKNQLREGKETVIAALPLYHIFALTVNLMIFANAGSKIILITNPRDMKGFIGELKKQRVNVFIGVNTLFNAMVNRPDFAEVDFSGLRLTLGGGMATQKAVAEKWKKITGTPIVEAYGLTEASPGVCCNPLNIESYSGSIGLPVSSTEVELRDANGKEVPVGQPGELWVKGPQVMQGYWNRPEETAKAIDARGFLETGDIAVMDEKGWLKLVDRKKDLVVVSGFNVYPNEIEEVIAHHGKVMEVACIGVPDEKTGEALKVFVVKKDPSLTKEELIAFCRTELTAYKVPKNIEFRDELPKSNVGKILRRELRQSTGK</sequence>
<dbReference type="PROSITE" id="PS00455">
    <property type="entry name" value="AMP_BINDING"/>
    <property type="match status" value="1"/>
</dbReference>